<protein>
    <submittedName>
        <fullName evidence="2">Family 2 glycosyl transferase</fullName>
    </submittedName>
    <submittedName>
        <fullName evidence="3">Glycosyltransferase, group 2 family protein</fullName>
    </submittedName>
</protein>
<dbReference type="Pfam" id="PF00535">
    <property type="entry name" value="Glycos_transf_2"/>
    <property type="match status" value="1"/>
</dbReference>
<proteinExistence type="predicted"/>
<dbReference type="Gene3D" id="3.90.550.10">
    <property type="entry name" value="Spore Coat Polysaccharide Biosynthesis Protein SpsA, Chain A"/>
    <property type="match status" value="1"/>
</dbReference>
<dbReference type="SUPFAM" id="SSF53448">
    <property type="entry name" value="Nucleotide-diphospho-sugar transferases"/>
    <property type="match status" value="1"/>
</dbReference>
<evidence type="ECO:0000259" key="1">
    <source>
        <dbReference type="Pfam" id="PF00535"/>
    </source>
</evidence>
<accession>A0A133ZV04</accession>
<keyword evidence="4" id="KW-1185">Reference proteome</keyword>
<dbReference type="GO" id="GO:0006487">
    <property type="term" value="P:protein N-linked glycosylation"/>
    <property type="evidence" value="ECO:0007669"/>
    <property type="project" value="TreeGrafter"/>
</dbReference>
<keyword evidence="3" id="KW-0808">Transferase</keyword>
<dbReference type="Proteomes" id="UP000321397">
    <property type="component" value="Chromosome"/>
</dbReference>
<reference evidence="4" key="1">
    <citation type="submission" date="2016-01" db="EMBL/GenBank/DDBJ databases">
        <authorList>
            <person name="Mitreva M."/>
            <person name="Pepin K.H."/>
            <person name="Mihindukulasuriya K.A."/>
            <person name="Fulton R."/>
            <person name="Fronick C."/>
            <person name="O'Laughlin M."/>
            <person name="Miner T."/>
            <person name="Herter B."/>
            <person name="Rosa B.A."/>
            <person name="Cordes M."/>
            <person name="Tomlinson C."/>
            <person name="Wollam A."/>
            <person name="Palsikar V.B."/>
            <person name="Mardis E.R."/>
            <person name="Wilson R.K."/>
        </authorList>
    </citation>
    <scope>NUCLEOTIDE SEQUENCE [LARGE SCALE GENOMIC DNA]</scope>
    <source>
        <strain evidence="4">KA00185</strain>
    </source>
</reference>
<dbReference type="InterPro" id="IPR001173">
    <property type="entry name" value="Glyco_trans_2-like"/>
</dbReference>
<sequence>MKMSIVIPCYNEEENIPLILEKFGSIIKKENIEVILVNNGSTDNSKEILEKLLPKYQFSRVVQVSKNQGYGHGIIKGLEVATGEFLGWTHADLQTDPYDVIKAYKILEDRNWDKNIYIKGKRKNRTFIENFFTVGMSIFETLYLKKNLWDINGQPNIFSKDFYKTWENPPKDFSLDLYALFLAKEQKRKIVRINVLFPKRVNGKSSWNTGFLARWKLIKRIIKFSIELKRKGIK</sequence>
<dbReference type="EMBL" id="AP019834">
    <property type="protein sequence ID" value="BBM46671.1"/>
    <property type="molecule type" value="Genomic_DNA"/>
</dbReference>
<dbReference type="InterPro" id="IPR029044">
    <property type="entry name" value="Nucleotide-diphossugar_trans"/>
</dbReference>
<evidence type="ECO:0000313" key="2">
    <source>
        <dbReference type="EMBL" id="BBM46671.1"/>
    </source>
</evidence>
<dbReference type="PANTHER" id="PTHR10859:SF91">
    <property type="entry name" value="DOLICHYL-PHOSPHATE BETA-GLUCOSYLTRANSFERASE"/>
    <property type="match status" value="1"/>
</dbReference>
<organism evidence="3 4">
    <name type="scientific">Leptotrichia wadei</name>
    <dbReference type="NCBI Taxonomy" id="157687"/>
    <lineage>
        <taxon>Bacteria</taxon>
        <taxon>Fusobacteriati</taxon>
        <taxon>Fusobacteriota</taxon>
        <taxon>Fusobacteriia</taxon>
        <taxon>Fusobacteriales</taxon>
        <taxon>Leptotrichiaceae</taxon>
        <taxon>Leptotrichia</taxon>
    </lineage>
</organism>
<dbReference type="AlphaFoldDB" id="A0A133ZV04"/>
<evidence type="ECO:0000313" key="5">
    <source>
        <dbReference type="Proteomes" id="UP000321397"/>
    </source>
</evidence>
<dbReference type="GO" id="GO:0016740">
    <property type="term" value="F:transferase activity"/>
    <property type="evidence" value="ECO:0007669"/>
    <property type="project" value="UniProtKB-KW"/>
</dbReference>
<dbReference type="CDD" id="cd04179">
    <property type="entry name" value="DPM_DPG-synthase_like"/>
    <property type="match status" value="1"/>
</dbReference>
<name>A0A133ZV04_9FUSO</name>
<reference evidence="3" key="2">
    <citation type="submission" date="2016-01" db="EMBL/GenBank/DDBJ databases">
        <authorList>
            <person name="Oliw E.H."/>
        </authorList>
    </citation>
    <scope>NUCLEOTIDE SEQUENCE [LARGE SCALE GENOMIC DNA]</scope>
    <source>
        <strain evidence="3">KA00185</strain>
    </source>
</reference>
<dbReference type="PATRIC" id="fig|157687.3.peg.2401"/>
<dbReference type="Proteomes" id="UP000070483">
    <property type="component" value="Unassembled WGS sequence"/>
</dbReference>
<dbReference type="STRING" id="157687.HMPREF3180_02400"/>
<gene>
    <name evidence="3" type="ORF">HMPREF3180_02400</name>
    <name evidence="2" type="ORF">JMUB3933_0146</name>
</gene>
<evidence type="ECO:0000313" key="4">
    <source>
        <dbReference type="Proteomes" id="UP000070483"/>
    </source>
</evidence>
<dbReference type="PANTHER" id="PTHR10859">
    <property type="entry name" value="GLYCOSYL TRANSFERASE"/>
    <property type="match status" value="1"/>
</dbReference>
<evidence type="ECO:0000313" key="3">
    <source>
        <dbReference type="EMBL" id="KXB59269.1"/>
    </source>
</evidence>
<feature type="domain" description="Glycosyltransferase 2-like" evidence="1">
    <location>
        <begin position="4"/>
        <end position="148"/>
    </location>
</feature>
<dbReference type="OrthoDB" id="9810303at2"/>
<dbReference type="EMBL" id="LSDD01000178">
    <property type="protein sequence ID" value="KXB59269.1"/>
    <property type="molecule type" value="Genomic_DNA"/>
</dbReference>
<dbReference type="RefSeq" id="WP_060918787.1">
    <property type="nucleotide sequence ID" value="NZ_KQ960119.1"/>
</dbReference>
<reference evidence="2 5" key="3">
    <citation type="submission" date="2019-07" db="EMBL/GenBank/DDBJ databases">
        <title>Complete Genome Sequence of Leptotrichia wadei Strain JMUB3933.</title>
        <authorList>
            <person name="Watanabe S."/>
            <person name="Cui L."/>
        </authorList>
    </citation>
    <scope>NUCLEOTIDE SEQUENCE [LARGE SCALE GENOMIC DNA]</scope>
    <source>
        <strain evidence="2 5">JMUB3933</strain>
    </source>
</reference>